<organism evidence="4 5">
    <name type="scientific">Teichococcus deserti</name>
    <dbReference type="NCBI Taxonomy" id="1817963"/>
    <lineage>
        <taxon>Bacteria</taxon>
        <taxon>Pseudomonadati</taxon>
        <taxon>Pseudomonadota</taxon>
        <taxon>Alphaproteobacteria</taxon>
        <taxon>Acetobacterales</taxon>
        <taxon>Roseomonadaceae</taxon>
        <taxon>Roseomonas</taxon>
    </lineage>
</organism>
<dbReference type="InterPro" id="IPR039261">
    <property type="entry name" value="FNR_nucleotide-bd"/>
</dbReference>
<comment type="similarity">
    <text evidence="1">Belongs to the SIP oxidoreductase family.</text>
</comment>
<feature type="region of interest" description="Disordered" evidence="2">
    <location>
        <begin position="152"/>
        <end position="171"/>
    </location>
</feature>
<proteinExistence type="inferred from homology"/>
<evidence type="ECO:0000259" key="3">
    <source>
        <dbReference type="PROSITE" id="PS51384"/>
    </source>
</evidence>
<name>A0A1V2H1K8_9PROT</name>
<dbReference type="AlphaFoldDB" id="A0A1V2H1K8"/>
<dbReference type="Pfam" id="PF09981">
    <property type="entry name" value="DUF2218"/>
    <property type="match status" value="1"/>
</dbReference>
<evidence type="ECO:0000313" key="4">
    <source>
        <dbReference type="EMBL" id="ONG52470.1"/>
    </source>
</evidence>
<dbReference type="InterPro" id="IPR007037">
    <property type="entry name" value="SIP_rossman_dom"/>
</dbReference>
<dbReference type="Gene3D" id="3.40.50.80">
    <property type="entry name" value="Nucleotide-binding domain of ferredoxin-NADP reductase (FNR) module"/>
    <property type="match status" value="1"/>
</dbReference>
<sequence>MASLITEARASARQPDALIQTFREHMASHGLTIQGPVDDTRIDFPGGSAFLKLEPGAIALRIEAAEPDRLADAKSTVAGHLEAFAPEEKLGIVWRGAGESGPGSRPHNFRVARVARVVEVTPQMRRVTVTGQGFERFDAEMMHVKLLLPEEGTGTGAAPEPRWPTLTDSGQPDFSDCALTRRTYTLRRVDLARNELDIDFVTHGDASPGSRFAMRARPGDWLGVAGPGGGHIPLQGWTLVAGDETALPAIARALEDMPAEARGQVLIEVANDAERQHLRHPPGMPVTWLPRDGAACGEKLLAAVQAVDWPVGLETPGTASAWAACEAATARALREHFGQTLALPRGSFRAAAYWRQGIAEGAAEPAP</sequence>
<evidence type="ECO:0000313" key="5">
    <source>
        <dbReference type="Proteomes" id="UP000188879"/>
    </source>
</evidence>
<dbReference type="InterPro" id="IPR039374">
    <property type="entry name" value="SIP_fam"/>
</dbReference>
<dbReference type="Gene3D" id="3.30.310.50">
    <property type="entry name" value="Alpha-D-phosphohexomutase, C-terminal domain"/>
    <property type="match status" value="1"/>
</dbReference>
<keyword evidence="5" id="KW-1185">Reference proteome</keyword>
<accession>A0A1V2H1K8</accession>
<dbReference type="Proteomes" id="UP000188879">
    <property type="component" value="Unassembled WGS sequence"/>
</dbReference>
<dbReference type="CDD" id="cd06193">
    <property type="entry name" value="siderophore_interacting"/>
    <property type="match status" value="1"/>
</dbReference>
<gene>
    <name evidence="4" type="ORF">BKE38_14435</name>
</gene>
<dbReference type="Pfam" id="PF08021">
    <property type="entry name" value="FAD_binding_9"/>
    <property type="match status" value="1"/>
</dbReference>
<dbReference type="PROSITE" id="PS51384">
    <property type="entry name" value="FAD_FR"/>
    <property type="match status" value="1"/>
</dbReference>
<feature type="domain" description="FAD-binding FR-type" evidence="3">
    <location>
        <begin position="104"/>
        <end position="234"/>
    </location>
</feature>
<dbReference type="GO" id="GO:0016491">
    <property type="term" value="F:oxidoreductase activity"/>
    <property type="evidence" value="ECO:0007669"/>
    <property type="project" value="InterPro"/>
</dbReference>
<reference evidence="4 5" key="1">
    <citation type="submission" date="2016-10" db="EMBL/GenBank/DDBJ databases">
        <title>Draft Genome sequence of Roseomonas sp. strain M3.</title>
        <authorList>
            <person name="Subhash Y."/>
            <person name="Lee S."/>
        </authorList>
    </citation>
    <scope>NUCLEOTIDE SEQUENCE [LARGE SCALE GENOMIC DNA]</scope>
    <source>
        <strain evidence="4 5">M3</strain>
    </source>
</reference>
<dbReference type="EMBL" id="MLCO01000139">
    <property type="protein sequence ID" value="ONG52470.1"/>
    <property type="molecule type" value="Genomic_DNA"/>
</dbReference>
<dbReference type="InterPro" id="IPR013113">
    <property type="entry name" value="SIP_FAD-bd"/>
</dbReference>
<dbReference type="InterPro" id="IPR017938">
    <property type="entry name" value="Riboflavin_synthase-like_b-brl"/>
</dbReference>
<protein>
    <recommendedName>
        <fullName evidence="3">FAD-binding FR-type domain-containing protein</fullName>
    </recommendedName>
</protein>
<dbReference type="SUPFAM" id="SSF63380">
    <property type="entry name" value="Riboflavin synthase domain-like"/>
    <property type="match status" value="1"/>
</dbReference>
<dbReference type="OrthoDB" id="9814826at2"/>
<evidence type="ECO:0000256" key="1">
    <source>
        <dbReference type="ARBA" id="ARBA00035644"/>
    </source>
</evidence>
<dbReference type="PANTHER" id="PTHR30157:SF0">
    <property type="entry name" value="NADPH-DEPENDENT FERRIC-CHELATE REDUCTASE"/>
    <property type="match status" value="1"/>
</dbReference>
<evidence type="ECO:0000256" key="2">
    <source>
        <dbReference type="SAM" id="MobiDB-lite"/>
    </source>
</evidence>
<comment type="caution">
    <text evidence="4">The sequence shown here is derived from an EMBL/GenBank/DDBJ whole genome shotgun (WGS) entry which is preliminary data.</text>
</comment>
<dbReference type="InterPro" id="IPR014543">
    <property type="entry name" value="UCP028291"/>
</dbReference>
<dbReference type="RefSeq" id="WP_076958046.1">
    <property type="nucleotide sequence ID" value="NZ_MLCO01000139.1"/>
</dbReference>
<dbReference type="PANTHER" id="PTHR30157">
    <property type="entry name" value="FERRIC REDUCTASE, NADPH-DEPENDENT"/>
    <property type="match status" value="1"/>
</dbReference>
<dbReference type="Gene3D" id="2.40.30.10">
    <property type="entry name" value="Translation factors"/>
    <property type="match status" value="1"/>
</dbReference>
<dbReference type="Pfam" id="PF04954">
    <property type="entry name" value="SIP"/>
    <property type="match status" value="1"/>
</dbReference>
<dbReference type="InterPro" id="IPR017927">
    <property type="entry name" value="FAD-bd_FR_type"/>
</dbReference>